<dbReference type="InterPro" id="IPR008145">
    <property type="entry name" value="GK/Ca_channel_bsu"/>
</dbReference>
<dbReference type="InterPro" id="IPR050716">
    <property type="entry name" value="MAGUK"/>
</dbReference>
<feature type="compositionally biased region" description="Low complexity" evidence="4">
    <location>
        <begin position="252"/>
        <end position="278"/>
    </location>
</feature>
<dbReference type="SUPFAM" id="SSF50044">
    <property type="entry name" value="SH3-domain"/>
    <property type="match status" value="1"/>
</dbReference>
<evidence type="ECO:0000256" key="4">
    <source>
        <dbReference type="SAM" id="MobiDB-lite"/>
    </source>
</evidence>
<feature type="domain" description="Guanylate kinase-like" evidence="6">
    <location>
        <begin position="792"/>
        <end position="979"/>
    </location>
</feature>
<dbReference type="Pfam" id="PF00595">
    <property type="entry name" value="PDZ"/>
    <property type="match status" value="1"/>
</dbReference>
<dbReference type="PROSITE" id="PS50052">
    <property type="entry name" value="GUANYLATE_KINASE_2"/>
    <property type="match status" value="1"/>
</dbReference>
<dbReference type="InterPro" id="IPR036034">
    <property type="entry name" value="PDZ_sf"/>
</dbReference>
<feature type="domain" description="PDZ" evidence="7">
    <location>
        <begin position="569"/>
        <end position="650"/>
    </location>
</feature>
<dbReference type="PANTHER" id="PTHR23122">
    <property type="entry name" value="MEMBRANE-ASSOCIATED GUANYLATE KINASE MAGUK"/>
    <property type="match status" value="1"/>
</dbReference>
<dbReference type="AlphaFoldDB" id="A0A6G1S6N2"/>
<dbReference type="Pfam" id="PF00625">
    <property type="entry name" value="Guanylate_kin"/>
    <property type="match status" value="1"/>
</dbReference>
<evidence type="ECO:0000259" key="7">
    <source>
        <dbReference type="PROSITE" id="PS50106"/>
    </source>
</evidence>
<dbReference type="InterPro" id="IPR001478">
    <property type="entry name" value="PDZ"/>
</dbReference>
<dbReference type="Gene3D" id="2.30.42.10">
    <property type="match status" value="1"/>
</dbReference>
<dbReference type="Gene3D" id="3.40.50.300">
    <property type="entry name" value="P-loop containing nucleotide triphosphate hydrolases"/>
    <property type="match status" value="1"/>
</dbReference>
<evidence type="ECO:0000313" key="8">
    <source>
        <dbReference type="EMBL" id="MDE46165.1"/>
    </source>
</evidence>
<keyword evidence="2 3" id="KW-0728">SH3 domain</keyword>
<evidence type="ECO:0000259" key="5">
    <source>
        <dbReference type="PROSITE" id="PS50002"/>
    </source>
</evidence>
<evidence type="ECO:0000256" key="1">
    <source>
        <dbReference type="ARBA" id="ARBA00007014"/>
    </source>
</evidence>
<evidence type="ECO:0000259" key="6">
    <source>
        <dbReference type="PROSITE" id="PS50052"/>
    </source>
</evidence>
<organism evidence="8">
    <name type="scientific">Aceria tosichella</name>
    <name type="common">wheat curl mite</name>
    <dbReference type="NCBI Taxonomy" id="561515"/>
    <lineage>
        <taxon>Eukaryota</taxon>
        <taxon>Metazoa</taxon>
        <taxon>Ecdysozoa</taxon>
        <taxon>Arthropoda</taxon>
        <taxon>Chelicerata</taxon>
        <taxon>Arachnida</taxon>
        <taxon>Acari</taxon>
        <taxon>Acariformes</taxon>
        <taxon>Trombidiformes</taxon>
        <taxon>Prostigmata</taxon>
        <taxon>Eupodina</taxon>
        <taxon>Eriophyoidea</taxon>
        <taxon>Eriophyidae</taxon>
        <taxon>Eriophyinae</taxon>
        <taxon>Aceriini</taxon>
        <taxon>Aceria</taxon>
    </lineage>
</organism>
<dbReference type="SMART" id="SM00228">
    <property type="entry name" value="PDZ"/>
    <property type="match status" value="1"/>
</dbReference>
<feature type="compositionally biased region" description="Low complexity" evidence="4">
    <location>
        <begin position="14"/>
        <end position="24"/>
    </location>
</feature>
<evidence type="ECO:0000256" key="3">
    <source>
        <dbReference type="PROSITE-ProRule" id="PRU00192"/>
    </source>
</evidence>
<sequence length="1000" mass="112830">METTKQVVEERKTTTTSTKPPRSSSTLTCGYLIAIVQEGERFRAFGSSADRGHCDEILEISGKPIGADIDHGEIVCHIQECIRQKNISLRVRRNVNHSRSTGENRLQLVLLDVFVIGSNAHEQLNRFFRITNIFNSQQGLLKLTGKMEMLELANANPNNVDKNGSFEMATGNHQQPFVHQSPINQMGVGPAHMFGSHQQQQHQGRLIGNQRISKPRELPVDVPDSFVGIAKQSPRYPPPKPHRQISPPVSGNNLTTFSSHSSSNQSFNPNSCTQQQLPAAPPIAQTTAANIVNHNASLRSSIKLKQLEKSRGQQNGNYPASQMQPAVNQAFEMNEDELMQVPNQQPTSYRQSADAIKQQNMLKMKQTMPDLCSIYNRLQRNLNGDFTDATGDAKLLKLLSIYNTIVQTHDKQFRIPNLTSKYIQRLNAQGVQEPETYKVSDLLQSVILMLRDEDMTSDTVELLDILGKHEIEGVCSAFDRVSKSFEFAKGVSRSSSSPVSEDDGLQQEHYPSGQQQQHDQNMYPYPPNQMNDYDYTQDQIQMDIENNLYQNSLHPLTDVDLSDGTCTKTVRFEKNASQHLGATIKNDEHGGVIIGRIICGGAAYNSGLLNEGDELLDVNGINLRGKKIDDVITILKGLEDSLTFTVISKTYKSTQRPLHEKTFVKTFFKYDGLEDPSNPCKELALSFDRGEILAIIDRSDENLWQARREADSEWHLAGLIPSITLLKRRENQSNHEEPAMYSKREKKNLVSLLFNCPKGSAPRRRKKLSNVGPQEIPYYEEVTLYYPNKYQKRPIILVGPKMIGQDKIKKKLLEDPSRFASAVSHTSKPRGPDEIDGVNFHFVSRAEFEADMNAGKFIECGQFQNHYYGTSIEAMKQVVASQKFCVHSLNMPSIFHFRQGRAGSQLKPFFVFVKPDTSHPDKLRNLVASISKSNMDESNIKAIMSDVELIETYYLPYFDFVLTVSDVDSAYKDLVTQIGRIEEEPQWIPGFWEEHGNDNN</sequence>
<comment type="similarity">
    <text evidence="1">Belongs to the MAGUK family.</text>
</comment>
<dbReference type="InterPro" id="IPR008144">
    <property type="entry name" value="Guanylate_kin-like_dom"/>
</dbReference>
<dbReference type="InterPro" id="IPR036028">
    <property type="entry name" value="SH3-like_dom_sf"/>
</dbReference>
<dbReference type="InterPro" id="IPR001452">
    <property type="entry name" value="SH3_domain"/>
</dbReference>
<feature type="region of interest" description="Disordered" evidence="4">
    <location>
        <begin position="228"/>
        <end position="278"/>
    </location>
</feature>
<dbReference type="PROSITE" id="PS50106">
    <property type="entry name" value="PDZ"/>
    <property type="match status" value="1"/>
</dbReference>
<accession>A0A6G1S6N2</accession>
<feature type="region of interest" description="Disordered" evidence="4">
    <location>
        <begin position="492"/>
        <end position="529"/>
    </location>
</feature>
<dbReference type="PROSITE" id="PS50002">
    <property type="entry name" value="SH3"/>
    <property type="match status" value="1"/>
</dbReference>
<feature type="region of interest" description="Disordered" evidence="4">
    <location>
        <begin position="1"/>
        <end position="24"/>
    </location>
</feature>
<dbReference type="SMART" id="SM00072">
    <property type="entry name" value="GuKc"/>
    <property type="match status" value="1"/>
</dbReference>
<protein>
    <submittedName>
        <fullName evidence="8">MAGUK p55 subfamily member 5</fullName>
    </submittedName>
</protein>
<reference evidence="8" key="1">
    <citation type="submission" date="2018-10" db="EMBL/GenBank/DDBJ databases">
        <title>Transcriptome assembly of Aceria tosichella (Wheat curl mite) Type 2.</title>
        <authorList>
            <person name="Scully E.D."/>
            <person name="Geib S.M."/>
            <person name="Palmer N.A."/>
            <person name="Gupta A.K."/>
            <person name="Sarath G."/>
            <person name="Tatineni S."/>
        </authorList>
    </citation>
    <scope>NUCLEOTIDE SEQUENCE</scope>
    <source>
        <strain evidence="8">LincolnNE</strain>
    </source>
</reference>
<proteinExistence type="inferred from homology"/>
<gene>
    <name evidence="8" type="primary">MPP5_1</name>
    <name evidence="8" type="ORF">g.11481</name>
</gene>
<dbReference type="SUPFAM" id="SSF50156">
    <property type="entry name" value="PDZ domain-like"/>
    <property type="match status" value="1"/>
</dbReference>
<dbReference type="InterPro" id="IPR027417">
    <property type="entry name" value="P-loop_NTPase"/>
</dbReference>
<name>A0A6G1S6N2_9ACAR</name>
<evidence type="ECO:0000256" key="2">
    <source>
        <dbReference type="ARBA" id="ARBA00022443"/>
    </source>
</evidence>
<dbReference type="SUPFAM" id="SSF52540">
    <property type="entry name" value="P-loop containing nucleoside triphosphate hydrolases"/>
    <property type="match status" value="1"/>
</dbReference>
<feature type="domain" description="SH3" evidence="5">
    <location>
        <begin position="659"/>
        <end position="730"/>
    </location>
</feature>
<dbReference type="EMBL" id="GGYP01001394">
    <property type="protein sequence ID" value="MDE46165.1"/>
    <property type="molecule type" value="Transcribed_RNA"/>
</dbReference>
<dbReference type="Gene3D" id="2.30.30.40">
    <property type="entry name" value="SH3 Domains"/>
    <property type="match status" value="1"/>
</dbReference>